<name>A0ABN8TR49_9VIBR</name>
<proteinExistence type="predicted"/>
<gene>
    <name evidence="1" type="ORF">VAE063_940325</name>
</gene>
<comment type="caution">
    <text evidence="1">The sequence shown here is derived from an EMBL/GenBank/DDBJ whole genome shotgun (WGS) entry which is preliminary data.</text>
</comment>
<dbReference type="Proteomes" id="UP001152658">
    <property type="component" value="Unassembled WGS sequence"/>
</dbReference>
<evidence type="ECO:0000313" key="2">
    <source>
        <dbReference type="Proteomes" id="UP001152658"/>
    </source>
</evidence>
<organism evidence="1 2">
    <name type="scientific">Vibrio aestuarianus</name>
    <dbReference type="NCBI Taxonomy" id="28171"/>
    <lineage>
        <taxon>Bacteria</taxon>
        <taxon>Pseudomonadati</taxon>
        <taxon>Pseudomonadota</taxon>
        <taxon>Gammaproteobacteria</taxon>
        <taxon>Vibrionales</taxon>
        <taxon>Vibrionaceae</taxon>
        <taxon>Vibrio</taxon>
    </lineage>
</organism>
<protein>
    <submittedName>
        <fullName evidence="1">Uncharacterized protein</fullName>
    </submittedName>
</protein>
<sequence>MDFVDEGGRMGNKIKNEIAMCTKLFLIFKMEIVSFSWLLSSTENHFLERENDKRY</sequence>
<accession>A0ABN8TR49</accession>
<keyword evidence="2" id="KW-1185">Reference proteome</keyword>
<dbReference type="EMBL" id="CALYLK010000135">
    <property type="protein sequence ID" value="CAH8226595.1"/>
    <property type="molecule type" value="Genomic_DNA"/>
</dbReference>
<reference evidence="1" key="1">
    <citation type="submission" date="2022-06" db="EMBL/GenBank/DDBJ databases">
        <authorList>
            <person name="Goudenege D."/>
            <person name="Le Roux F."/>
        </authorList>
    </citation>
    <scope>NUCLEOTIDE SEQUENCE</scope>
    <source>
        <strain evidence="1">12-063</strain>
    </source>
</reference>
<evidence type="ECO:0000313" key="1">
    <source>
        <dbReference type="EMBL" id="CAH8226595.1"/>
    </source>
</evidence>